<feature type="transmembrane region" description="Helical" evidence="2">
    <location>
        <begin position="204"/>
        <end position="223"/>
    </location>
</feature>
<evidence type="ECO:0008006" key="4">
    <source>
        <dbReference type="Google" id="ProtNLM"/>
    </source>
</evidence>
<feature type="compositionally biased region" description="Low complexity" evidence="1">
    <location>
        <begin position="81"/>
        <end position="94"/>
    </location>
</feature>
<feature type="compositionally biased region" description="Pro residues" evidence="1">
    <location>
        <begin position="49"/>
        <end position="80"/>
    </location>
</feature>
<evidence type="ECO:0000313" key="3">
    <source>
        <dbReference type="EMBL" id="XDQ62188.1"/>
    </source>
</evidence>
<evidence type="ECO:0000256" key="2">
    <source>
        <dbReference type="SAM" id="Phobius"/>
    </source>
</evidence>
<dbReference type="EMBL" id="CP163440">
    <property type="protein sequence ID" value="XDQ62188.1"/>
    <property type="molecule type" value="Genomic_DNA"/>
</dbReference>
<name>A0AB39S3N5_9ACTN</name>
<protein>
    <recommendedName>
        <fullName evidence="4">Integral membrane protein</fullName>
    </recommendedName>
</protein>
<feature type="compositionally biased region" description="Low complexity" evidence="1">
    <location>
        <begin position="23"/>
        <end position="48"/>
    </location>
</feature>
<feature type="transmembrane region" description="Helical" evidence="2">
    <location>
        <begin position="124"/>
        <end position="144"/>
    </location>
</feature>
<proteinExistence type="predicted"/>
<keyword evidence="2" id="KW-1133">Transmembrane helix</keyword>
<accession>A0AB39S3N5</accession>
<feature type="region of interest" description="Disordered" evidence="1">
    <location>
        <begin position="1"/>
        <end position="104"/>
    </location>
</feature>
<feature type="transmembrane region" description="Helical" evidence="2">
    <location>
        <begin position="150"/>
        <end position="169"/>
    </location>
</feature>
<feature type="transmembrane region" description="Helical" evidence="2">
    <location>
        <begin position="297"/>
        <end position="316"/>
    </location>
</feature>
<sequence>MYPGQQQGPYPPQQPGPYGGRQGPYQGQQGQQGPPQGQQPYYPPQQQAPYPPQQQGPYPPQQGYPQQPYPPQQPYQPYPPQQQGYPQQPMAPQQNLGEGQMRLDPNLSAGQRELVVQIQKTTKVYAYGFVLGIPLTFGGAHYGITEKPVGFAGTALGLVGLVVGVLSLLKARGLKEQLRRLTPDAWRSPAAHLPSARKAATQAAYVNGVLVLLSLGAVGYLLVKGADWGAYGNSLGFGGLMLAAFIPLGMGIAAATTIPQLLQVVPAGARVGQSLYSVIMGLGALILFNGIKGFDPLPIAIGGTVTAICLGAMSVLGKATKRMRGENA</sequence>
<feature type="transmembrane region" description="Helical" evidence="2">
    <location>
        <begin position="274"/>
        <end position="291"/>
    </location>
</feature>
<gene>
    <name evidence="3" type="ORF">AB5J50_15945</name>
</gene>
<keyword evidence="2" id="KW-0812">Transmembrane</keyword>
<organism evidence="3">
    <name type="scientific">Streptomyces sp. R35</name>
    <dbReference type="NCBI Taxonomy" id="3238630"/>
    <lineage>
        <taxon>Bacteria</taxon>
        <taxon>Bacillati</taxon>
        <taxon>Actinomycetota</taxon>
        <taxon>Actinomycetes</taxon>
        <taxon>Kitasatosporales</taxon>
        <taxon>Streptomycetaceae</taxon>
        <taxon>Streptomyces</taxon>
    </lineage>
</organism>
<dbReference type="RefSeq" id="WP_369258595.1">
    <property type="nucleotide sequence ID" value="NZ_CP163440.1"/>
</dbReference>
<feature type="transmembrane region" description="Helical" evidence="2">
    <location>
        <begin position="235"/>
        <end position="262"/>
    </location>
</feature>
<dbReference type="AlphaFoldDB" id="A0AB39S3N5"/>
<keyword evidence="2" id="KW-0472">Membrane</keyword>
<evidence type="ECO:0000256" key="1">
    <source>
        <dbReference type="SAM" id="MobiDB-lite"/>
    </source>
</evidence>
<reference evidence="3" key="1">
    <citation type="submission" date="2024-07" db="EMBL/GenBank/DDBJ databases">
        <authorList>
            <person name="Yu S.T."/>
        </authorList>
    </citation>
    <scope>NUCLEOTIDE SEQUENCE</scope>
    <source>
        <strain evidence="3">R35</strain>
    </source>
</reference>